<sequence length="87" mass="10330">MRDRDVLSHSSKIIRITERGRRVYDEIIRPILEVAENPDSILRYRAKLSNEDKWKLLRIYGKEESTYEGKVKVLLETLRNDGKLTLE</sequence>
<dbReference type="AlphaFoldDB" id="A0A397WRX4"/>
<proteinExistence type="predicted"/>
<comment type="caution">
    <text evidence="1">The sequence shown here is derived from an EMBL/GenBank/DDBJ whole genome shotgun (WGS) entry which is preliminary data.</text>
</comment>
<dbReference type="EMBL" id="MWMI01000002">
    <property type="protein sequence ID" value="RIB35406.1"/>
    <property type="molecule type" value="Genomic_DNA"/>
</dbReference>
<evidence type="ECO:0000313" key="2">
    <source>
        <dbReference type="Proteomes" id="UP000266622"/>
    </source>
</evidence>
<organism evidence="1 2">
    <name type="scientific">Candidatus Nanoclepta minutus</name>
    <dbReference type="NCBI Taxonomy" id="1940235"/>
    <lineage>
        <taxon>Archaea</taxon>
        <taxon>Nanobdellota</taxon>
        <taxon>Candidatus Nanoclepta</taxon>
    </lineage>
</organism>
<accession>A0A397WRX4</accession>
<reference evidence="1 2" key="1">
    <citation type="journal article" date="2018" name="Syst. Appl. Microbiol.">
        <title>A new symbiotic nanoarchaeote (Candidatus Nanoclepta minutus) and its host (Zestosphaera tikiterensis gen. nov., sp. nov.) from a New Zealand hot spring.</title>
        <authorList>
            <person name="St John E."/>
            <person name="Liu Y."/>
            <person name="Podar M."/>
            <person name="Stott M.B."/>
            <person name="Meneghin J."/>
            <person name="Chen Z."/>
            <person name="Lagutin K."/>
            <person name="Mitchell K."/>
            <person name="Reysenbach A.L."/>
        </authorList>
    </citation>
    <scope>NUCLEOTIDE SEQUENCE [LARGE SCALE GENOMIC DNA]</scope>
    <source>
        <strain evidence="1">NZ3</strain>
    </source>
</reference>
<evidence type="ECO:0000313" key="1">
    <source>
        <dbReference type="EMBL" id="RIB35406.1"/>
    </source>
</evidence>
<gene>
    <name evidence="1" type="ORF">BXU00_01410</name>
</gene>
<name>A0A397WRX4_9ARCH</name>
<protein>
    <submittedName>
        <fullName evidence="1">Uncharacterized protein</fullName>
    </submittedName>
</protein>
<dbReference type="Proteomes" id="UP000266622">
    <property type="component" value="Unassembled WGS sequence"/>
</dbReference>